<comment type="caution">
    <text evidence="3">The sequence shown here is derived from an EMBL/GenBank/DDBJ whole genome shotgun (WGS) entry which is preliminary data.</text>
</comment>
<evidence type="ECO:0000256" key="1">
    <source>
        <dbReference type="SAM" id="MobiDB-lite"/>
    </source>
</evidence>
<evidence type="ECO:0000313" key="3">
    <source>
        <dbReference type="EMBL" id="MBH0111750.1"/>
    </source>
</evidence>
<organism evidence="3 4">
    <name type="scientific">Novosphingobium aureum</name>
    <dbReference type="NCBI Taxonomy" id="2792964"/>
    <lineage>
        <taxon>Bacteria</taxon>
        <taxon>Pseudomonadati</taxon>
        <taxon>Pseudomonadota</taxon>
        <taxon>Alphaproteobacteria</taxon>
        <taxon>Sphingomonadales</taxon>
        <taxon>Sphingomonadaceae</taxon>
        <taxon>Novosphingobium</taxon>
    </lineage>
</organism>
<reference evidence="3" key="1">
    <citation type="submission" date="2020-11" db="EMBL/GenBank/DDBJ databases">
        <title>Novosphingobium aureum sp. nov., a marine bacterium isolated from sediment of a salt flat.</title>
        <authorList>
            <person name="Yoo Y."/>
            <person name="Kim J.-J."/>
        </authorList>
    </citation>
    <scope>NUCLEOTIDE SEQUENCE</scope>
    <source>
        <strain evidence="3">YJ-S2-02</strain>
    </source>
</reference>
<sequence length="187" mass="19423">MTRFPPLTAAIATLALPLALAACSSAGQFPSLAMRDFERTGQFEPVRGEDEATSGGEDATGSPLDNTAFADGELDARLEALLASARKANARFEADRPSAERAVARAGSVSSDSWAAAQIAVSDLETSRSTAMTALADLDRLYADSRDAAPLEISPQTEAIAEARGQVANWVSAQDAVLVALAAKLRG</sequence>
<dbReference type="AlphaFoldDB" id="A0A931H9C8"/>
<accession>A0A931H9C8</accession>
<feature type="region of interest" description="Disordered" evidence="1">
    <location>
        <begin position="45"/>
        <end position="66"/>
    </location>
</feature>
<gene>
    <name evidence="3" type="ORF">I5E68_02140</name>
</gene>
<dbReference type="PROSITE" id="PS51257">
    <property type="entry name" value="PROKAR_LIPOPROTEIN"/>
    <property type="match status" value="1"/>
</dbReference>
<dbReference type="EMBL" id="JADZGI010000001">
    <property type="protein sequence ID" value="MBH0111750.1"/>
    <property type="molecule type" value="Genomic_DNA"/>
</dbReference>
<dbReference type="Proteomes" id="UP000617634">
    <property type="component" value="Unassembled WGS sequence"/>
</dbReference>
<protein>
    <submittedName>
        <fullName evidence="3">Uncharacterized protein</fullName>
    </submittedName>
</protein>
<keyword evidence="2" id="KW-0732">Signal</keyword>
<dbReference type="RefSeq" id="WP_197160318.1">
    <property type="nucleotide sequence ID" value="NZ_JADZGI010000001.1"/>
</dbReference>
<name>A0A931H9C8_9SPHN</name>
<evidence type="ECO:0000256" key="2">
    <source>
        <dbReference type="SAM" id="SignalP"/>
    </source>
</evidence>
<proteinExistence type="predicted"/>
<keyword evidence="4" id="KW-1185">Reference proteome</keyword>
<feature type="chain" id="PRO_5037266525" evidence="2">
    <location>
        <begin position="22"/>
        <end position="187"/>
    </location>
</feature>
<evidence type="ECO:0000313" key="4">
    <source>
        <dbReference type="Proteomes" id="UP000617634"/>
    </source>
</evidence>
<feature type="signal peptide" evidence="2">
    <location>
        <begin position="1"/>
        <end position="21"/>
    </location>
</feature>